<proteinExistence type="predicted"/>
<evidence type="ECO:0000313" key="3">
    <source>
        <dbReference type="Proteomes" id="UP000050277"/>
    </source>
</evidence>
<dbReference type="AlphaFoldDB" id="A0A0P6XCN5"/>
<dbReference type="EMBL" id="LGKP01000040">
    <property type="protein sequence ID" value="KPL80307.1"/>
    <property type="molecule type" value="Genomic_DNA"/>
</dbReference>
<comment type="caution">
    <text evidence="2">The sequence shown here is derived from an EMBL/GenBank/DDBJ whole genome shotgun (WGS) entry which is preliminary data.</text>
</comment>
<keyword evidence="1" id="KW-0472">Membrane</keyword>
<evidence type="ECO:0000313" key="2">
    <source>
        <dbReference type="EMBL" id="KPL80307.1"/>
    </source>
</evidence>
<keyword evidence="3" id="KW-1185">Reference proteome</keyword>
<accession>A0A0P6XCN5</accession>
<evidence type="ECO:0000256" key="1">
    <source>
        <dbReference type="SAM" id="Phobius"/>
    </source>
</evidence>
<keyword evidence="1" id="KW-0812">Transmembrane</keyword>
<name>A0A0P6XCN5_9CHLR</name>
<reference evidence="2 3" key="1">
    <citation type="submission" date="2015-07" db="EMBL/GenBank/DDBJ databases">
        <title>Whole genome sequence of Herpetosiphon geysericola DSM 7119.</title>
        <authorList>
            <person name="Hemp J."/>
            <person name="Ward L.M."/>
            <person name="Pace L.A."/>
            <person name="Fischer W.W."/>
        </authorList>
    </citation>
    <scope>NUCLEOTIDE SEQUENCE [LARGE SCALE GENOMIC DNA]</scope>
    <source>
        <strain evidence="2 3">DSM 7119</strain>
    </source>
</reference>
<sequence>MIKSVRHPALISIIRLIKLDGVGFAFWAIYALFERLRKQRYEQSIATALAEFSANEWQHLETELQDSESSNLITYS</sequence>
<gene>
    <name evidence="2" type="ORF">SE18_24995</name>
</gene>
<protein>
    <submittedName>
        <fullName evidence="2">Uncharacterized protein</fullName>
    </submittedName>
</protein>
<keyword evidence="1" id="KW-1133">Transmembrane helix</keyword>
<dbReference type="STRING" id="70996.SE18_24995"/>
<organism evidence="2 3">
    <name type="scientific">Herpetosiphon geysericola</name>
    <dbReference type="NCBI Taxonomy" id="70996"/>
    <lineage>
        <taxon>Bacteria</taxon>
        <taxon>Bacillati</taxon>
        <taxon>Chloroflexota</taxon>
        <taxon>Chloroflexia</taxon>
        <taxon>Herpetosiphonales</taxon>
        <taxon>Herpetosiphonaceae</taxon>
        <taxon>Herpetosiphon</taxon>
    </lineage>
</organism>
<dbReference type="Proteomes" id="UP000050277">
    <property type="component" value="Unassembled WGS sequence"/>
</dbReference>
<feature type="transmembrane region" description="Helical" evidence="1">
    <location>
        <begin position="12"/>
        <end position="33"/>
    </location>
</feature>